<proteinExistence type="predicted"/>
<reference evidence="3 4" key="1">
    <citation type="submission" date="2020-03" db="EMBL/GenBank/DDBJ databases">
        <title>Draft Genome Sequence of Cudoniella acicularis.</title>
        <authorList>
            <person name="Buettner E."/>
            <person name="Kellner H."/>
        </authorList>
    </citation>
    <scope>NUCLEOTIDE SEQUENCE [LARGE SCALE GENOMIC DNA]</scope>
    <source>
        <strain evidence="3 4">DSM 108380</strain>
    </source>
</reference>
<comment type="caution">
    <text evidence="3">The sequence shown here is derived from an EMBL/GenBank/DDBJ whole genome shotgun (WGS) entry which is preliminary data.</text>
</comment>
<dbReference type="OrthoDB" id="3556612at2759"/>
<evidence type="ECO:0000259" key="2">
    <source>
        <dbReference type="Pfam" id="PF06985"/>
    </source>
</evidence>
<dbReference type="Pfam" id="PF06985">
    <property type="entry name" value="HET"/>
    <property type="match status" value="1"/>
</dbReference>
<sequence length="588" mass="66565">MSSLYERLGGTDLRLLTVSVHDGATTSLELRTYPRTSAPEYDAVSYTWGADISTTSVMCNRVPLEIRTNLFRALPFIHDIRPEPRTRPLWIDAICLNQNNSDEKAIHVPHMNEIYENASRTLVWLGEAAHNSDLAMDNMESLTQKLLTVKNPSSLSIQQRLTNYDLPLLNDQKWEALKVLQLRPWFYRLWTLQEIVLSKEAILLCGRKSISWDALVALHQAAMQAELHIMVKAEADPEPPYKNAQVVIHHVEFLRKHSNIMTLPELLMLSADRGYSVPVDRVWALLGLLNKGYQQSIRDAELVDYSEAAISKYHETFLSIVKFHIKHDRALAMRIIENNLRTVCNPLLPSWCPDWHTDRGGIPLARWPEALAGIPGGEFRRIEPFMQVKEDSSLELCGLMVDVIDCVTKSAGQGLLDLESYPWLTECLEIIKSTAFVPYDVYPTSAAIPAIPTTLAGGSPIHELRQKYMRAEEVLKYVLYPPGTLLKTSPRTILRCNGRKFFRTKAGRLGIGPANLEKNDLLCSMYGARTLWALRPREPSEKARGQQVGEFSRPDTKEQEFELLGSAYTASLLKGEAWLESLPYADTK</sequence>
<feature type="domain" description="Heterokaryon incompatibility" evidence="2">
    <location>
        <begin position="41"/>
        <end position="194"/>
    </location>
</feature>
<feature type="region of interest" description="Disordered" evidence="1">
    <location>
        <begin position="537"/>
        <end position="557"/>
    </location>
</feature>
<gene>
    <name evidence="3" type="ORF">G7Y89_g12201</name>
</gene>
<dbReference type="PANTHER" id="PTHR24148">
    <property type="entry name" value="ANKYRIN REPEAT DOMAIN-CONTAINING PROTEIN 39 HOMOLOG-RELATED"/>
    <property type="match status" value="1"/>
</dbReference>
<dbReference type="PANTHER" id="PTHR24148:SF73">
    <property type="entry name" value="HET DOMAIN PROTEIN (AFU_ORTHOLOGUE AFUA_8G01020)"/>
    <property type="match status" value="1"/>
</dbReference>
<dbReference type="InterPro" id="IPR052895">
    <property type="entry name" value="HetReg/Transcr_Mod"/>
</dbReference>
<name>A0A8H4VX63_9HELO</name>
<protein>
    <recommendedName>
        <fullName evidence="2">Heterokaryon incompatibility domain-containing protein</fullName>
    </recommendedName>
</protein>
<dbReference type="InterPro" id="IPR010730">
    <property type="entry name" value="HET"/>
</dbReference>
<keyword evidence="4" id="KW-1185">Reference proteome</keyword>
<dbReference type="Proteomes" id="UP000566819">
    <property type="component" value="Unassembled WGS sequence"/>
</dbReference>
<dbReference type="AlphaFoldDB" id="A0A8H4VX63"/>
<evidence type="ECO:0000256" key="1">
    <source>
        <dbReference type="SAM" id="MobiDB-lite"/>
    </source>
</evidence>
<evidence type="ECO:0000313" key="3">
    <source>
        <dbReference type="EMBL" id="KAF4625963.1"/>
    </source>
</evidence>
<dbReference type="EMBL" id="JAAMPI010001254">
    <property type="protein sequence ID" value="KAF4625963.1"/>
    <property type="molecule type" value="Genomic_DNA"/>
</dbReference>
<organism evidence="3 4">
    <name type="scientific">Cudoniella acicularis</name>
    <dbReference type="NCBI Taxonomy" id="354080"/>
    <lineage>
        <taxon>Eukaryota</taxon>
        <taxon>Fungi</taxon>
        <taxon>Dikarya</taxon>
        <taxon>Ascomycota</taxon>
        <taxon>Pezizomycotina</taxon>
        <taxon>Leotiomycetes</taxon>
        <taxon>Helotiales</taxon>
        <taxon>Tricladiaceae</taxon>
        <taxon>Cudoniella</taxon>
    </lineage>
</organism>
<accession>A0A8H4VX63</accession>
<evidence type="ECO:0000313" key="4">
    <source>
        <dbReference type="Proteomes" id="UP000566819"/>
    </source>
</evidence>